<dbReference type="EC" id="3.2.1.4" evidence="3"/>
<dbReference type="PANTHER" id="PTHR34142">
    <property type="entry name" value="ENDO-BETA-1,4-GLUCANASE A"/>
    <property type="match status" value="1"/>
</dbReference>
<evidence type="ECO:0000256" key="7">
    <source>
        <dbReference type="ARBA" id="ARBA00023277"/>
    </source>
</evidence>
<evidence type="ECO:0000313" key="14">
    <source>
        <dbReference type="Proteomes" id="UP000325313"/>
    </source>
</evidence>
<feature type="signal peptide" evidence="11">
    <location>
        <begin position="1"/>
        <end position="24"/>
    </location>
</feature>
<reference evidence="13 14" key="1">
    <citation type="submission" date="2019-05" db="EMBL/GenBank/DDBJ databases">
        <title>Emergence of the Ug99 lineage of the wheat stem rust pathogen through somatic hybridization.</title>
        <authorList>
            <person name="Li F."/>
            <person name="Upadhyaya N.M."/>
            <person name="Sperschneider J."/>
            <person name="Matny O."/>
            <person name="Nguyen-Phuc H."/>
            <person name="Mago R."/>
            <person name="Raley C."/>
            <person name="Miller M.E."/>
            <person name="Silverstein K.A.T."/>
            <person name="Henningsen E."/>
            <person name="Hirsch C.D."/>
            <person name="Visser B."/>
            <person name="Pretorius Z.A."/>
            <person name="Steffenson B.J."/>
            <person name="Schwessinger B."/>
            <person name="Dodds P.N."/>
            <person name="Figueroa M."/>
        </authorList>
    </citation>
    <scope>NUCLEOTIDE SEQUENCE [LARGE SCALE GENOMIC DNA]</scope>
    <source>
        <strain evidence="13 14">Ug99</strain>
    </source>
</reference>
<accession>A0A5B0R540</accession>
<proteinExistence type="inferred from homology"/>
<evidence type="ECO:0000256" key="2">
    <source>
        <dbReference type="ARBA" id="ARBA00005641"/>
    </source>
</evidence>
<keyword evidence="9" id="KW-0624">Polysaccharide degradation</keyword>
<protein>
    <recommendedName>
        <fullName evidence="3">cellulase</fullName>
        <ecNumber evidence="3">3.2.1.4</ecNumber>
    </recommendedName>
</protein>
<dbReference type="InterPro" id="IPR001547">
    <property type="entry name" value="Glyco_hydro_5"/>
</dbReference>
<evidence type="ECO:0000259" key="12">
    <source>
        <dbReference type="Pfam" id="PF00150"/>
    </source>
</evidence>
<evidence type="ECO:0000256" key="8">
    <source>
        <dbReference type="ARBA" id="ARBA00023295"/>
    </source>
</evidence>
<evidence type="ECO:0000256" key="4">
    <source>
        <dbReference type="ARBA" id="ARBA00022729"/>
    </source>
</evidence>
<keyword evidence="5 10" id="KW-0378">Hydrolase</keyword>
<dbReference type="InterPro" id="IPR018087">
    <property type="entry name" value="Glyco_hydro_5_CS"/>
</dbReference>
<evidence type="ECO:0000256" key="11">
    <source>
        <dbReference type="SAM" id="SignalP"/>
    </source>
</evidence>
<dbReference type="FunFam" id="3.20.20.80:FF:000124">
    <property type="entry name" value="Exported cellulase"/>
    <property type="match status" value="1"/>
</dbReference>
<comment type="catalytic activity">
    <reaction evidence="1">
        <text>Endohydrolysis of (1-&gt;4)-beta-D-glucosidic linkages in cellulose, lichenin and cereal beta-D-glucans.</text>
        <dbReference type="EC" id="3.2.1.4"/>
    </reaction>
</comment>
<feature type="domain" description="Glycoside hydrolase family 5" evidence="12">
    <location>
        <begin position="67"/>
        <end position="289"/>
    </location>
</feature>
<dbReference type="Gene3D" id="3.20.20.80">
    <property type="entry name" value="Glycosidases"/>
    <property type="match status" value="1"/>
</dbReference>
<dbReference type="GO" id="GO:0030245">
    <property type="term" value="P:cellulose catabolic process"/>
    <property type="evidence" value="ECO:0007669"/>
    <property type="project" value="UniProtKB-KW"/>
</dbReference>
<feature type="chain" id="PRO_5022819715" description="cellulase" evidence="11">
    <location>
        <begin position="25"/>
        <end position="427"/>
    </location>
</feature>
<sequence length="427" mass="47577">MLLSSYKLFSLLPMTIAFGQGVKALNLFRGPSQQDVKRWAGVNLAGLEFGMQNTGTMNQDPMEPPPISQIQHFRAENVTAFRIPISWQRMQPKIMGPLDPDSLQLLSKYVNSALACKASVIIDLHNYARRDGKVIGEAEDLPASSLVDFWTRIAQKFGEFPEVGFGIMNEPHDVKLDIWIETLQAVVTAIRKAGATNKIILPADNWSHLQTFATSYNAGMSKIHNPDGSCTGLIFEIHQYFDSDGSGTSAGCPVPHTKELQEVVALLAKDDRQAMITEFGGGHNPDCPSVLADFVEEAHKSFPQILGYFLWGAGAFHQDYTLVVTVEKARLTTNSHVLIFKCPCKERGYTDLSVNLFVLSTFWWVAQTYRMANGSTNRISWQFRSSWILDRNGIKLDGCIECHFKHANSVIYVVRNRAGSPFICVPT</sequence>
<keyword evidence="7" id="KW-0119">Carbohydrate metabolism</keyword>
<dbReference type="AlphaFoldDB" id="A0A5B0R540"/>
<dbReference type="Proteomes" id="UP000325313">
    <property type="component" value="Unassembled WGS sequence"/>
</dbReference>
<evidence type="ECO:0000256" key="10">
    <source>
        <dbReference type="RuleBase" id="RU361153"/>
    </source>
</evidence>
<dbReference type="InterPro" id="IPR017853">
    <property type="entry name" value="GH"/>
</dbReference>
<dbReference type="PROSITE" id="PS00659">
    <property type="entry name" value="GLYCOSYL_HYDROL_F5"/>
    <property type="match status" value="1"/>
</dbReference>
<dbReference type="SUPFAM" id="SSF51445">
    <property type="entry name" value="(Trans)glycosidases"/>
    <property type="match status" value="1"/>
</dbReference>
<evidence type="ECO:0000256" key="9">
    <source>
        <dbReference type="ARBA" id="ARBA00023326"/>
    </source>
</evidence>
<evidence type="ECO:0000256" key="6">
    <source>
        <dbReference type="ARBA" id="ARBA00023001"/>
    </source>
</evidence>
<dbReference type="PANTHER" id="PTHR34142:SF1">
    <property type="entry name" value="GLYCOSIDE HYDROLASE FAMILY 5 DOMAIN-CONTAINING PROTEIN"/>
    <property type="match status" value="1"/>
</dbReference>
<evidence type="ECO:0000256" key="5">
    <source>
        <dbReference type="ARBA" id="ARBA00022801"/>
    </source>
</evidence>
<keyword evidence="4 11" id="KW-0732">Signal</keyword>
<evidence type="ECO:0000256" key="1">
    <source>
        <dbReference type="ARBA" id="ARBA00000966"/>
    </source>
</evidence>
<evidence type="ECO:0000313" key="13">
    <source>
        <dbReference type="EMBL" id="KAA1120413.1"/>
    </source>
</evidence>
<dbReference type="EMBL" id="VDEP01000244">
    <property type="protein sequence ID" value="KAA1120413.1"/>
    <property type="molecule type" value="Genomic_DNA"/>
</dbReference>
<organism evidence="13 14">
    <name type="scientific">Puccinia graminis f. sp. tritici</name>
    <dbReference type="NCBI Taxonomy" id="56615"/>
    <lineage>
        <taxon>Eukaryota</taxon>
        <taxon>Fungi</taxon>
        <taxon>Dikarya</taxon>
        <taxon>Basidiomycota</taxon>
        <taxon>Pucciniomycotina</taxon>
        <taxon>Pucciniomycetes</taxon>
        <taxon>Pucciniales</taxon>
        <taxon>Pucciniaceae</taxon>
        <taxon>Puccinia</taxon>
    </lineage>
</organism>
<evidence type="ECO:0000256" key="3">
    <source>
        <dbReference type="ARBA" id="ARBA00012601"/>
    </source>
</evidence>
<name>A0A5B0R540_PUCGR</name>
<gene>
    <name evidence="13" type="ORF">PGTUg99_014307</name>
</gene>
<keyword evidence="8 10" id="KW-0326">Glycosidase</keyword>
<comment type="caution">
    <text evidence="13">The sequence shown here is derived from an EMBL/GenBank/DDBJ whole genome shotgun (WGS) entry which is preliminary data.</text>
</comment>
<keyword evidence="6" id="KW-0136">Cellulose degradation</keyword>
<comment type="similarity">
    <text evidence="2 10">Belongs to the glycosyl hydrolase 5 (cellulase A) family.</text>
</comment>
<dbReference type="GO" id="GO:0008810">
    <property type="term" value="F:cellulase activity"/>
    <property type="evidence" value="ECO:0007669"/>
    <property type="project" value="UniProtKB-EC"/>
</dbReference>
<dbReference type="Pfam" id="PF00150">
    <property type="entry name" value="Cellulase"/>
    <property type="match status" value="1"/>
</dbReference>